<name>A0A942I2E0_9HYPH</name>
<dbReference type="InterPro" id="IPR011009">
    <property type="entry name" value="Kinase-like_dom_sf"/>
</dbReference>
<keyword evidence="12" id="KW-1185">Reference proteome</keyword>
<dbReference type="Proteomes" id="UP000680348">
    <property type="component" value="Unassembled WGS sequence"/>
</dbReference>
<dbReference type="Gene3D" id="3.90.1200.10">
    <property type="match status" value="1"/>
</dbReference>
<dbReference type="RefSeq" id="WP_188253811.1">
    <property type="nucleotide sequence ID" value="NZ_JABVCF010000003.1"/>
</dbReference>
<dbReference type="PANTHER" id="PTHR21064:SF6">
    <property type="entry name" value="AMINOGLYCOSIDE PHOSPHOTRANSFERASE DOMAIN-CONTAINING PROTEIN"/>
    <property type="match status" value="1"/>
</dbReference>
<evidence type="ECO:0000256" key="6">
    <source>
        <dbReference type="ARBA" id="ARBA00022840"/>
    </source>
</evidence>
<keyword evidence="5 8" id="KW-0418">Kinase</keyword>
<evidence type="ECO:0000259" key="10">
    <source>
        <dbReference type="Pfam" id="PF01636"/>
    </source>
</evidence>
<evidence type="ECO:0000256" key="2">
    <source>
        <dbReference type="ARBA" id="ARBA00022679"/>
    </source>
</evidence>
<evidence type="ECO:0000256" key="3">
    <source>
        <dbReference type="ARBA" id="ARBA00022697"/>
    </source>
</evidence>
<feature type="domain" description="Aminoglycoside phosphotransferase" evidence="10">
    <location>
        <begin position="27"/>
        <end position="257"/>
    </location>
</feature>
<dbReference type="NCBIfam" id="NF003558">
    <property type="entry name" value="PRK05231.1"/>
    <property type="match status" value="1"/>
</dbReference>
<accession>A0A942I2E0</accession>
<keyword evidence="4 8" id="KW-0547">Nucleotide-binding</keyword>
<dbReference type="Pfam" id="PF01636">
    <property type="entry name" value="APH"/>
    <property type="match status" value="1"/>
</dbReference>
<protein>
    <recommendedName>
        <fullName evidence="8 9">Homoserine kinase</fullName>
        <shortName evidence="8">HK</shortName>
        <shortName evidence="8">HSK</shortName>
        <ecNumber evidence="8 9">2.7.1.39</ecNumber>
    </recommendedName>
</protein>
<dbReference type="EC" id="2.7.1.39" evidence="8 9"/>
<evidence type="ECO:0000256" key="8">
    <source>
        <dbReference type="HAMAP-Rule" id="MF_00301"/>
    </source>
</evidence>
<dbReference type="GO" id="GO:0009088">
    <property type="term" value="P:threonine biosynthetic process"/>
    <property type="evidence" value="ECO:0007669"/>
    <property type="project" value="UniProtKB-UniRule"/>
</dbReference>
<dbReference type="InterPro" id="IPR005280">
    <property type="entry name" value="Homoserine_kinase_II"/>
</dbReference>
<comment type="pathway">
    <text evidence="8">Amino-acid biosynthesis; L-threonine biosynthesis; L-threonine from L-aspartate: step 4/5.</text>
</comment>
<organism evidence="11 12">
    <name type="scientific">Pseudaminobacter soli</name>
    <name type="common">ex Zhang et al. 2022</name>
    <dbReference type="NCBI Taxonomy" id="2831468"/>
    <lineage>
        <taxon>Bacteria</taxon>
        <taxon>Pseudomonadati</taxon>
        <taxon>Pseudomonadota</taxon>
        <taxon>Alphaproteobacteria</taxon>
        <taxon>Hyphomicrobiales</taxon>
        <taxon>Phyllobacteriaceae</taxon>
        <taxon>Pseudaminobacter</taxon>
    </lineage>
</organism>
<evidence type="ECO:0000256" key="9">
    <source>
        <dbReference type="NCBIfam" id="TIGR00938"/>
    </source>
</evidence>
<comment type="catalytic activity">
    <reaction evidence="8">
        <text>L-homoserine + ATP = O-phospho-L-homoserine + ADP + H(+)</text>
        <dbReference type="Rhea" id="RHEA:13985"/>
        <dbReference type="ChEBI" id="CHEBI:15378"/>
        <dbReference type="ChEBI" id="CHEBI:30616"/>
        <dbReference type="ChEBI" id="CHEBI:57476"/>
        <dbReference type="ChEBI" id="CHEBI:57590"/>
        <dbReference type="ChEBI" id="CHEBI:456216"/>
        <dbReference type="EC" id="2.7.1.39"/>
    </reaction>
</comment>
<dbReference type="CDD" id="cd05153">
    <property type="entry name" value="HomoserineK_II"/>
    <property type="match status" value="1"/>
</dbReference>
<gene>
    <name evidence="8" type="primary">thrB</name>
    <name evidence="11" type="ORF">KEU06_06345</name>
</gene>
<proteinExistence type="inferred from homology"/>
<dbReference type="EMBL" id="JAGWCR010000003">
    <property type="protein sequence ID" value="MBS3648244.1"/>
    <property type="molecule type" value="Genomic_DNA"/>
</dbReference>
<dbReference type="GO" id="GO:0004413">
    <property type="term" value="F:homoserine kinase activity"/>
    <property type="evidence" value="ECO:0007669"/>
    <property type="project" value="UniProtKB-UniRule"/>
</dbReference>
<dbReference type="InterPro" id="IPR002575">
    <property type="entry name" value="Aminoglycoside_PTrfase"/>
</dbReference>
<evidence type="ECO:0000256" key="7">
    <source>
        <dbReference type="ARBA" id="ARBA00038240"/>
    </source>
</evidence>
<keyword evidence="6 8" id="KW-0067">ATP-binding</keyword>
<dbReference type="Gene3D" id="3.30.200.20">
    <property type="entry name" value="Phosphorylase Kinase, domain 1"/>
    <property type="match status" value="1"/>
</dbReference>
<evidence type="ECO:0000256" key="1">
    <source>
        <dbReference type="ARBA" id="ARBA00022605"/>
    </source>
</evidence>
<dbReference type="InterPro" id="IPR050249">
    <property type="entry name" value="Pseudomonas-type_ThrB"/>
</dbReference>
<evidence type="ECO:0000313" key="12">
    <source>
        <dbReference type="Proteomes" id="UP000680348"/>
    </source>
</evidence>
<dbReference type="GO" id="GO:0005524">
    <property type="term" value="F:ATP binding"/>
    <property type="evidence" value="ECO:0007669"/>
    <property type="project" value="UniProtKB-KW"/>
</dbReference>
<comment type="similarity">
    <text evidence="7 8">Belongs to the pseudomonas-type ThrB family.</text>
</comment>
<dbReference type="NCBIfam" id="TIGR00938">
    <property type="entry name" value="thrB_alt"/>
    <property type="match status" value="1"/>
</dbReference>
<keyword evidence="3 8" id="KW-0791">Threonine biosynthesis</keyword>
<dbReference type="PANTHER" id="PTHR21064">
    <property type="entry name" value="AMINOGLYCOSIDE PHOSPHOTRANSFERASE DOMAIN-CONTAINING PROTEIN-RELATED"/>
    <property type="match status" value="1"/>
</dbReference>
<evidence type="ECO:0000256" key="5">
    <source>
        <dbReference type="ARBA" id="ARBA00022777"/>
    </source>
</evidence>
<evidence type="ECO:0000256" key="4">
    <source>
        <dbReference type="ARBA" id="ARBA00022741"/>
    </source>
</evidence>
<sequence length="319" mass="36127">MAVYTDVSEGELEAFLKEYQVGDLLSYKGIAEGSENSNYMLHTTKGAYILTLYEKRVERQDLPFFLGLMEHLAKKGIVCPLPVQRRDGQLIGTLADRAAALITFLEGVWIRKPNATQCREVGRALAGLHLAGADFPMSRPNALQIEGWRKLWAGARDRADEVEPGLVAEIDREFAELERDWPTDLPGGIIHADLFPDNVFFLGNELSGLIDFYFACNDFYAYDLAICLNAWCFEKDQSYNLTKSAALLSGYRSVRPLSDAEAEALPLLARGAALRFMLTRLYDWLTIPDGELVLKRDPHEFIRRLRFHRRIRSTAEYGL</sequence>
<reference evidence="11" key="1">
    <citation type="submission" date="2021-04" db="EMBL/GenBank/DDBJ databases">
        <title>Pseudaminobacter soli sp. nov., isolated from paddy soil contaminated by heavy metals.</title>
        <authorList>
            <person name="Zhang K."/>
        </authorList>
    </citation>
    <scope>NUCLEOTIDE SEQUENCE</scope>
    <source>
        <strain evidence="11">19-2017</strain>
    </source>
</reference>
<comment type="caution">
    <text evidence="11">The sequence shown here is derived from an EMBL/GenBank/DDBJ whole genome shotgun (WGS) entry which is preliminary data.</text>
</comment>
<keyword evidence="2 8" id="KW-0808">Transferase</keyword>
<evidence type="ECO:0000313" key="11">
    <source>
        <dbReference type="EMBL" id="MBS3648244.1"/>
    </source>
</evidence>
<dbReference type="AlphaFoldDB" id="A0A942I2E0"/>
<keyword evidence="1 8" id="KW-0028">Amino-acid biosynthesis</keyword>
<dbReference type="SUPFAM" id="SSF56112">
    <property type="entry name" value="Protein kinase-like (PK-like)"/>
    <property type="match status" value="1"/>
</dbReference>
<dbReference type="HAMAP" id="MF_00301">
    <property type="entry name" value="Homoser_kinase_2"/>
    <property type="match status" value="1"/>
</dbReference>